<proteinExistence type="predicted"/>
<dbReference type="AlphaFoldDB" id="A0A452YNH7"/>
<evidence type="ECO:0000313" key="1">
    <source>
        <dbReference type="EnsemblPlants" id="AET1Gv20478300.57"/>
    </source>
</evidence>
<name>A0A452YNH7_AEGTS</name>
<reference evidence="1" key="5">
    <citation type="journal article" date="2021" name="G3 (Bethesda)">
        <title>Aegilops tauschii genome assembly Aet v5.0 features greater sequence contiguity and improved annotation.</title>
        <authorList>
            <person name="Wang L."/>
            <person name="Zhu T."/>
            <person name="Rodriguez J.C."/>
            <person name="Deal K.R."/>
            <person name="Dubcovsky J."/>
            <person name="McGuire P.E."/>
            <person name="Lux T."/>
            <person name="Spannagl M."/>
            <person name="Mayer K.F.X."/>
            <person name="Baldrich P."/>
            <person name="Meyers B.C."/>
            <person name="Huo N."/>
            <person name="Gu Y.Q."/>
            <person name="Zhou H."/>
            <person name="Devos K.M."/>
            <person name="Bennetzen J.L."/>
            <person name="Unver T."/>
            <person name="Budak H."/>
            <person name="Gulick P.J."/>
            <person name="Galiba G."/>
            <person name="Kalapos B."/>
            <person name="Nelson D.R."/>
            <person name="Li P."/>
            <person name="You F.M."/>
            <person name="Luo M.C."/>
            <person name="Dvorak J."/>
        </authorList>
    </citation>
    <scope>NUCLEOTIDE SEQUENCE [LARGE SCALE GENOMIC DNA]</scope>
    <source>
        <strain evidence="1">cv. AL8/78</strain>
    </source>
</reference>
<reference evidence="1" key="3">
    <citation type="journal article" date="2017" name="Nature">
        <title>Genome sequence of the progenitor of the wheat D genome Aegilops tauschii.</title>
        <authorList>
            <person name="Luo M.C."/>
            <person name="Gu Y.Q."/>
            <person name="Puiu D."/>
            <person name="Wang H."/>
            <person name="Twardziok S.O."/>
            <person name="Deal K.R."/>
            <person name="Huo N."/>
            <person name="Zhu T."/>
            <person name="Wang L."/>
            <person name="Wang Y."/>
            <person name="McGuire P.E."/>
            <person name="Liu S."/>
            <person name="Long H."/>
            <person name="Ramasamy R.K."/>
            <person name="Rodriguez J.C."/>
            <person name="Van S.L."/>
            <person name="Yuan L."/>
            <person name="Wang Z."/>
            <person name="Xia Z."/>
            <person name="Xiao L."/>
            <person name="Anderson O.D."/>
            <person name="Ouyang S."/>
            <person name="Liang Y."/>
            <person name="Zimin A.V."/>
            <person name="Pertea G."/>
            <person name="Qi P."/>
            <person name="Bennetzen J.L."/>
            <person name="Dai X."/>
            <person name="Dawson M.W."/>
            <person name="Muller H.G."/>
            <person name="Kugler K."/>
            <person name="Rivarola-Duarte L."/>
            <person name="Spannagl M."/>
            <person name="Mayer K.F.X."/>
            <person name="Lu F.H."/>
            <person name="Bevan M.W."/>
            <person name="Leroy P."/>
            <person name="Li P."/>
            <person name="You F.M."/>
            <person name="Sun Q."/>
            <person name="Liu Z."/>
            <person name="Lyons E."/>
            <person name="Wicker T."/>
            <person name="Salzberg S.L."/>
            <person name="Devos K.M."/>
            <person name="Dvorak J."/>
        </authorList>
    </citation>
    <scope>NUCLEOTIDE SEQUENCE [LARGE SCALE GENOMIC DNA]</scope>
    <source>
        <strain evidence="1">cv. AL8/78</strain>
    </source>
</reference>
<reference evidence="2" key="1">
    <citation type="journal article" date="2014" name="Science">
        <title>Ancient hybridizations among the ancestral genomes of bread wheat.</title>
        <authorList>
            <consortium name="International Wheat Genome Sequencing Consortium,"/>
            <person name="Marcussen T."/>
            <person name="Sandve S.R."/>
            <person name="Heier L."/>
            <person name="Spannagl M."/>
            <person name="Pfeifer M."/>
            <person name="Jakobsen K.S."/>
            <person name="Wulff B.B."/>
            <person name="Steuernagel B."/>
            <person name="Mayer K.F."/>
            <person name="Olsen O.A."/>
        </authorList>
    </citation>
    <scope>NUCLEOTIDE SEQUENCE [LARGE SCALE GENOMIC DNA]</scope>
    <source>
        <strain evidence="2">cv. AL8/78</strain>
    </source>
</reference>
<sequence>MWLCWKMSSNCRSLPQMECSLEVRMMERYILLYRVCKNSGISITGSITYALYLCNLAPSHELLAGDLWL</sequence>
<dbReference type="EnsemblPlants" id="AET1Gv20478300.57">
    <property type="protein sequence ID" value="AET1Gv20478300.57"/>
    <property type="gene ID" value="AET1Gv20478300"/>
</dbReference>
<dbReference type="Gramene" id="AET1Gv20478300.57">
    <property type="protein sequence ID" value="AET1Gv20478300.57"/>
    <property type="gene ID" value="AET1Gv20478300"/>
</dbReference>
<accession>A0A452YNH7</accession>
<reference evidence="1" key="4">
    <citation type="submission" date="2019-03" db="UniProtKB">
        <authorList>
            <consortium name="EnsemblPlants"/>
        </authorList>
    </citation>
    <scope>IDENTIFICATION</scope>
</reference>
<dbReference type="Proteomes" id="UP000015105">
    <property type="component" value="Chromosome 1D"/>
</dbReference>
<organism evidence="1 2">
    <name type="scientific">Aegilops tauschii subsp. strangulata</name>
    <name type="common">Goatgrass</name>
    <dbReference type="NCBI Taxonomy" id="200361"/>
    <lineage>
        <taxon>Eukaryota</taxon>
        <taxon>Viridiplantae</taxon>
        <taxon>Streptophyta</taxon>
        <taxon>Embryophyta</taxon>
        <taxon>Tracheophyta</taxon>
        <taxon>Spermatophyta</taxon>
        <taxon>Magnoliopsida</taxon>
        <taxon>Liliopsida</taxon>
        <taxon>Poales</taxon>
        <taxon>Poaceae</taxon>
        <taxon>BOP clade</taxon>
        <taxon>Pooideae</taxon>
        <taxon>Triticodae</taxon>
        <taxon>Triticeae</taxon>
        <taxon>Triticinae</taxon>
        <taxon>Aegilops</taxon>
    </lineage>
</organism>
<evidence type="ECO:0000313" key="2">
    <source>
        <dbReference type="Proteomes" id="UP000015105"/>
    </source>
</evidence>
<protein>
    <submittedName>
        <fullName evidence="1">Uncharacterized protein</fullName>
    </submittedName>
</protein>
<reference evidence="2" key="2">
    <citation type="journal article" date="2017" name="Nat. Plants">
        <title>The Aegilops tauschii genome reveals multiple impacts of transposons.</title>
        <authorList>
            <person name="Zhao G."/>
            <person name="Zou C."/>
            <person name="Li K."/>
            <person name="Wang K."/>
            <person name="Li T."/>
            <person name="Gao L."/>
            <person name="Zhang X."/>
            <person name="Wang H."/>
            <person name="Yang Z."/>
            <person name="Liu X."/>
            <person name="Jiang W."/>
            <person name="Mao L."/>
            <person name="Kong X."/>
            <person name="Jiao Y."/>
            <person name="Jia J."/>
        </authorList>
    </citation>
    <scope>NUCLEOTIDE SEQUENCE [LARGE SCALE GENOMIC DNA]</scope>
    <source>
        <strain evidence="2">cv. AL8/78</strain>
    </source>
</reference>
<keyword evidence="2" id="KW-1185">Reference proteome</keyword>